<dbReference type="STRING" id="266892.SAMN04488054_10847"/>
<sequence length="323" mass="35658">MISSKIEQYTDYYETLKKELRWKAFDNLVIMNTASIYVMNGRTLDTARFLELAEQLKKRSGMFSAMSSHPRFTMAGMLDASLEDPEAAVPELFRVYQMLKDHNFRSGASTYMAAFTVMKNAAPPEETARRTMDLFQKMKKEHPMLTDANDYPLAVLLAMEKESDMAARIETCYDALKREGLTSGNSLQFLSHILTLGSGGQPQQAAGRAAEVLDKWKRTGLKAKPMYYPVLGMMALLPEESLDLEAVRDTAAQLNRTKAFKWSKDMNVLAAASFFVSDNMEEGSLAETGLYTSVEAIIQAQQTAMIAAVSAGAAASAAANSAN</sequence>
<evidence type="ECO:0008006" key="3">
    <source>
        <dbReference type="Google" id="ProtNLM"/>
    </source>
</evidence>
<dbReference type="Pfam" id="PF13170">
    <property type="entry name" value="DUF4003"/>
    <property type="match status" value="1"/>
</dbReference>
<protein>
    <recommendedName>
        <fullName evidence="3">DUF4003 domain-containing protein</fullName>
    </recommendedName>
</protein>
<dbReference type="Proteomes" id="UP000199668">
    <property type="component" value="Unassembled WGS sequence"/>
</dbReference>
<name>A0A1I4LLV3_9BACI</name>
<gene>
    <name evidence="1" type="ORF">SAMN04488054_10847</name>
</gene>
<dbReference type="AlphaFoldDB" id="A0A1I4LLV3"/>
<evidence type="ECO:0000313" key="1">
    <source>
        <dbReference type="EMBL" id="SFL91950.1"/>
    </source>
</evidence>
<dbReference type="EMBL" id="FOTY01000008">
    <property type="protein sequence ID" value="SFL91950.1"/>
    <property type="molecule type" value="Genomic_DNA"/>
</dbReference>
<proteinExistence type="predicted"/>
<reference evidence="1 2" key="1">
    <citation type="submission" date="2016-10" db="EMBL/GenBank/DDBJ databases">
        <authorList>
            <person name="de Groot N.N."/>
        </authorList>
    </citation>
    <scope>NUCLEOTIDE SEQUENCE [LARGE SCALE GENOMIC DNA]</scope>
    <source>
        <strain evidence="1 2">CGMCC 1.6134</strain>
    </source>
</reference>
<accession>A0A1I4LLV3</accession>
<dbReference type="InterPro" id="IPR025062">
    <property type="entry name" value="DUF4003"/>
</dbReference>
<dbReference type="RefSeq" id="WP_090926606.1">
    <property type="nucleotide sequence ID" value="NZ_FOTY01000008.1"/>
</dbReference>
<organism evidence="1 2">
    <name type="scientific">Salibacterium qingdaonense</name>
    <dbReference type="NCBI Taxonomy" id="266892"/>
    <lineage>
        <taxon>Bacteria</taxon>
        <taxon>Bacillati</taxon>
        <taxon>Bacillota</taxon>
        <taxon>Bacilli</taxon>
        <taxon>Bacillales</taxon>
        <taxon>Bacillaceae</taxon>
    </lineage>
</organism>
<evidence type="ECO:0000313" key="2">
    <source>
        <dbReference type="Proteomes" id="UP000199668"/>
    </source>
</evidence>
<keyword evidence="2" id="KW-1185">Reference proteome</keyword>
<dbReference type="OrthoDB" id="1778393at2"/>